<keyword evidence="14 15" id="KW-0511">Multifunctional enzyme</keyword>
<evidence type="ECO:0000256" key="7">
    <source>
        <dbReference type="ARBA" id="ARBA00008299"/>
    </source>
</evidence>
<evidence type="ECO:0000256" key="15">
    <source>
        <dbReference type="HAMAP-Rule" id="MF_01019"/>
    </source>
</evidence>
<evidence type="ECO:0000256" key="4">
    <source>
        <dbReference type="ARBA" id="ARBA00005169"/>
    </source>
</evidence>
<comment type="catalytic activity">
    <reaction evidence="2 15">
        <text>1-(5-phospho-beta-D-ribosyl)-ATP + H2O = 1-(5-phospho-beta-D-ribosyl)-5'-AMP + diphosphate + H(+)</text>
        <dbReference type="Rhea" id="RHEA:22828"/>
        <dbReference type="ChEBI" id="CHEBI:15377"/>
        <dbReference type="ChEBI" id="CHEBI:15378"/>
        <dbReference type="ChEBI" id="CHEBI:33019"/>
        <dbReference type="ChEBI" id="CHEBI:59457"/>
        <dbReference type="ChEBI" id="CHEBI:73183"/>
        <dbReference type="EC" id="3.6.1.31"/>
    </reaction>
</comment>
<comment type="pathway">
    <text evidence="5 15">Amino-acid biosynthesis; L-histidine biosynthesis; L-histidine from 5-phospho-alpha-D-ribose 1-diphosphate: step 2/9.</text>
</comment>
<evidence type="ECO:0000256" key="2">
    <source>
        <dbReference type="ARBA" id="ARBA00001460"/>
    </source>
</evidence>
<dbReference type="NCBIfam" id="NF000768">
    <property type="entry name" value="PRK00051.1"/>
    <property type="match status" value="1"/>
</dbReference>
<keyword evidence="8 15" id="KW-0963">Cytoplasm</keyword>
<keyword evidence="12 15" id="KW-0067">ATP-binding</keyword>
<feature type="region of interest" description="Phosphoribosyl-AMP cyclohydrolase" evidence="15">
    <location>
        <begin position="1"/>
        <end position="166"/>
    </location>
</feature>
<comment type="pathway">
    <text evidence="4 15">Amino-acid biosynthesis; L-histidine biosynthesis; L-histidine from 5-phospho-alpha-D-ribose 1-diphosphate: step 3/9.</text>
</comment>
<sequence>MQRVSRYVVNTSMSRARFNNPSLSAAVYLKEKELQSGSDYVALYGPYRVRKTMQIQNINWQKVDNLLPVIIQHFQTSEVLMLGYMNEEALNKTLTEKIVTFYSRTKQRLWTKGETSGHFLNVVDMSLDCDNDTLLILANPIGSTCHTGEESCFHQFESQSEGDWRWFAKLEQVLAERKYADSESSYTAKLYAKGVKKIAQKVGEEGVETALAAVSQDKEEVVSEAADLAYHLTVLLHSMNLEWSDVINKLKERHQGIGLHPEGEDKVY</sequence>
<dbReference type="UniPathway" id="UPA00031">
    <property type="reaction ID" value="UER00007"/>
</dbReference>
<dbReference type="CDD" id="cd11534">
    <property type="entry name" value="NTP-PPase_HisIE_like"/>
    <property type="match status" value="1"/>
</dbReference>
<dbReference type="PANTHER" id="PTHR42945:SF9">
    <property type="entry name" value="HISTIDINE BIOSYNTHESIS BIFUNCTIONAL PROTEIN HISIE"/>
    <property type="match status" value="1"/>
</dbReference>
<keyword evidence="9 15" id="KW-0028">Amino-acid biosynthesis</keyword>
<keyword evidence="18" id="KW-1185">Reference proteome</keyword>
<dbReference type="EC" id="3.5.4.19" evidence="15"/>
<protein>
    <recommendedName>
        <fullName evidence="15">Histidine biosynthesis bifunctional protein HisIE</fullName>
    </recommendedName>
    <domain>
        <recommendedName>
            <fullName evidence="15">Phosphoribosyl-AMP cyclohydrolase</fullName>
            <shortName evidence="15">PRA-CH</shortName>
            <ecNumber evidence="15">3.5.4.19</ecNumber>
        </recommendedName>
    </domain>
    <domain>
        <recommendedName>
            <fullName evidence="15">Phosphoribosyl-ATP pyrophosphatase</fullName>
            <shortName evidence="15">PRA-PH</shortName>
            <ecNumber evidence="15">3.6.1.31</ecNumber>
        </recommendedName>
    </domain>
</protein>
<comment type="caution">
    <text evidence="17">The sequence shown here is derived from an EMBL/GenBank/DDBJ whole genome shotgun (WGS) entry which is preliminary data.</text>
</comment>
<evidence type="ECO:0000259" key="16">
    <source>
        <dbReference type="Pfam" id="PF01502"/>
    </source>
</evidence>
<dbReference type="Gene3D" id="3.10.20.810">
    <property type="entry name" value="Phosphoribosyl-AMP cyclohydrolase"/>
    <property type="match status" value="1"/>
</dbReference>
<gene>
    <name evidence="15" type="primary">hisI</name>
    <name evidence="15" type="synonym">hisIE</name>
    <name evidence="17" type="ORF">EV693_11246</name>
</gene>
<name>A0A4R2N673_9PAST</name>
<dbReference type="InterPro" id="IPR021130">
    <property type="entry name" value="PRib-ATP_PPHydrolase-like"/>
</dbReference>
<evidence type="ECO:0000256" key="10">
    <source>
        <dbReference type="ARBA" id="ARBA00022741"/>
    </source>
</evidence>
<dbReference type="AlphaFoldDB" id="A0A4R2N673"/>
<dbReference type="InterPro" id="IPR038019">
    <property type="entry name" value="PRib_AMP_CycHydrolase_sf"/>
</dbReference>
<accession>A0A4R2N673</accession>
<comment type="subcellular location">
    <subcellularLocation>
        <location evidence="3 15">Cytoplasm</location>
    </subcellularLocation>
</comment>
<evidence type="ECO:0000256" key="13">
    <source>
        <dbReference type="ARBA" id="ARBA00023102"/>
    </source>
</evidence>
<keyword evidence="11 15" id="KW-0378">Hydrolase</keyword>
<dbReference type="Pfam" id="PF01502">
    <property type="entry name" value="PRA-CH"/>
    <property type="match status" value="1"/>
</dbReference>
<dbReference type="Proteomes" id="UP000295537">
    <property type="component" value="Unassembled WGS sequence"/>
</dbReference>
<dbReference type="HAMAP" id="MF_01019">
    <property type="entry name" value="HisIE"/>
    <property type="match status" value="1"/>
</dbReference>
<dbReference type="GO" id="GO:0005737">
    <property type="term" value="C:cytoplasm"/>
    <property type="evidence" value="ECO:0007669"/>
    <property type="project" value="UniProtKB-SubCell"/>
</dbReference>
<evidence type="ECO:0000256" key="8">
    <source>
        <dbReference type="ARBA" id="ARBA00022490"/>
    </source>
</evidence>
<dbReference type="FunFam" id="3.10.20.810:FF:000001">
    <property type="entry name" value="Histidine biosynthesis bifunctional protein HisIE"/>
    <property type="match status" value="1"/>
</dbReference>
<dbReference type="SUPFAM" id="SSF141734">
    <property type="entry name" value="HisI-like"/>
    <property type="match status" value="1"/>
</dbReference>
<feature type="region of interest" description="Phosphoribosyl-ATP pyrophosphohydrolase" evidence="15">
    <location>
        <begin position="167"/>
        <end position="268"/>
    </location>
</feature>
<evidence type="ECO:0000313" key="17">
    <source>
        <dbReference type="EMBL" id="TCP16373.1"/>
    </source>
</evidence>
<evidence type="ECO:0000256" key="11">
    <source>
        <dbReference type="ARBA" id="ARBA00022801"/>
    </source>
</evidence>
<comment type="similarity">
    <text evidence="6 15">In the C-terminal section; belongs to the PRA-PH family.</text>
</comment>
<dbReference type="Pfam" id="PF01503">
    <property type="entry name" value="PRA-PH"/>
    <property type="match status" value="1"/>
</dbReference>
<evidence type="ECO:0000256" key="9">
    <source>
        <dbReference type="ARBA" id="ARBA00022605"/>
    </source>
</evidence>
<dbReference type="Gene3D" id="1.10.287.1080">
    <property type="entry name" value="MazG-like"/>
    <property type="match status" value="1"/>
</dbReference>
<evidence type="ECO:0000256" key="14">
    <source>
        <dbReference type="ARBA" id="ARBA00023268"/>
    </source>
</evidence>
<evidence type="ECO:0000313" key="18">
    <source>
        <dbReference type="Proteomes" id="UP000295537"/>
    </source>
</evidence>
<evidence type="ECO:0000256" key="6">
    <source>
        <dbReference type="ARBA" id="ARBA00007731"/>
    </source>
</evidence>
<dbReference type="EC" id="3.6.1.31" evidence="15"/>
<reference evidence="17 18" key="1">
    <citation type="submission" date="2019-03" db="EMBL/GenBank/DDBJ databases">
        <title>Genomic Encyclopedia of Type Strains, Phase IV (KMG-IV): sequencing the most valuable type-strain genomes for metagenomic binning, comparative biology and taxonomic classification.</title>
        <authorList>
            <person name="Goeker M."/>
        </authorList>
    </citation>
    <scope>NUCLEOTIDE SEQUENCE [LARGE SCALE GENOMIC DNA]</scope>
    <source>
        <strain evidence="17 18">DSM 16380</strain>
    </source>
</reference>
<dbReference type="NCBIfam" id="NF002747">
    <property type="entry name" value="PRK02759.1"/>
    <property type="match status" value="1"/>
</dbReference>
<dbReference type="EMBL" id="SLXJ01000012">
    <property type="protein sequence ID" value="TCP16373.1"/>
    <property type="molecule type" value="Genomic_DNA"/>
</dbReference>
<dbReference type="InterPro" id="IPR002496">
    <property type="entry name" value="PRib_AMP_CycHydrolase_dom"/>
</dbReference>
<organism evidence="17 18">
    <name type="scientific">Nicoletella semolina</name>
    <dbReference type="NCBI Taxonomy" id="271160"/>
    <lineage>
        <taxon>Bacteria</taxon>
        <taxon>Pseudomonadati</taxon>
        <taxon>Pseudomonadota</taxon>
        <taxon>Gammaproteobacteria</taxon>
        <taxon>Pasteurellales</taxon>
        <taxon>Pasteurellaceae</taxon>
        <taxon>Nicoletella</taxon>
    </lineage>
</organism>
<dbReference type="InterPro" id="IPR023019">
    <property type="entry name" value="His_synth_HisIE"/>
</dbReference>
<dbReference type="InterPro" id="IPR008179">
    <property type="entry name" value="HisE"/>
</dbReference>
<dbReference type="GO" id="GO:0004635">
    <property type="term" value="F:phosphoribosyl-AMP cyclohydrolase activity"/>
    <property type="evidence" value="ECO:0007669"/>
    <property type="project" value="UniProtKB-UniRule"/>
</dbReference>
<keyword evidence="13 15" id="KW-0368">Histidine biosynthesis</keyword>
<dbReference type="NCBIfam" id="TIGR03188">
    <property type="entry name" value="histidine_hisI"/>
    <property type="match status" value="1"/>
</dbReference>
<evidence type="ECO:0000256" key="5">
    <source>
        <dbReference type="ARBA" id="ARBA00005204"/>
    </source>
</evidence>
<dbReference type="SUPFAM" id="SSF101386">
    <property type="entry name" value="all-alpha NTP pyrophosphatases"/>
    <property type="match status" value="1"/>
</dbReference>
<keyword evidence="10 15" id="KW-0547">Nucleotide-binding</keyword>
<evidence type="ECO:0000256" key="12">
    <source>
        <dbReference type="ARBA" id="ARBA00022840"/>
    </source>
</evidence>
<evidence type="ECO:0000256" key="1">
    <source>
        <dbReference type="ARBA" id="ARBA00000024"/>
    </source>
</evidence>
<dbReference type="GO" id="GO:0005524">
    <property type="term" value="F:ATP binding"/>
    <property type="evidence" value="ECO:0007669"/>
    <property type="project" value="UniProtKB-KW"/>
</dbReference>
<feature type="domain" description="Phosphoribosyl-AMP cyclohydrolase" evidence="16">
    <location>
        <begin position="81"/>
        <end position="154"/>
    </location>
</feature>
<evidence type="ECO:0000256" key="3">
    <source>
        <dbReference type="ARBA" id="ARBA00004496"/>
    </source>
</evidence>
<comment type="similarity">
    <text evidence="7 15">In the N-terminal section; belongs to the PRA-CH family.</text>
</comment>
<proteinExistence type="inferred from homology"/>
<dbReference type="GO" id="GO:0004636">
    <property type="term" value="F:phosphoribosyl-ATP diphosphatase activity"/>
    <property type="evidence" value="ECO:0007669"/>
    <property type="project" value="UniProtKB-UniRule"/>
</dbReference>
<dbReference type="PANTHER" id="PTHR42945">
    <property type="entry name" value="HISTIDINE BIOSYNTHESIS BIFUNCTIONAL PROTEIN"/>
    <property type="match status" value="1"/>
</dbReference>
<comment type="catalytic activity">
    <reaction evidence="1 15">
        <text>1-(5-phospho-beta-D-ribosyl)-5'-AMP + H2O = 1-(5-phospho-beta-D-ribosyl)-5-[(5-phospho-beta-D-ribosylamino)methylideneamino]imidazole-4-carboxamide</text>
        <dbReference type="Rhea" id="RHEA:20049"/>
        <dbReference type="ChEBI" id="CHEBI:15377"/>
        <dbReference type="ChEBI" id="CHEBI:58435"/>
        <dbReference type="ChEBI" id="CHEBI:59457"/>
        <dbReference type="EC" id="3.5.4.19"/>
    </reaction>
</comment>
<dbReference type="HAMAP" id="MF_01020">
    <property type="entry name" value="HisE"/>
    <property type="match status" value="1"/>
</dbReference>
<dbReference type="GO" id="GO:0000105">
    <property type="term" value="P:L-histidine biosynthetic process"/>
    <property type="evidence" value="ECO:0007669"/>
    <property type="project" value="UniProtKB-UniRule"/>
</dbReference>
<dbReference type="FunFam" id="1.10.287.1080:FF:000002">
    <property type="entry name" value="Histidine biosynthesis bifunctional protein HisIE"/>
    <property type="match status" value="1"/>
</dbReference>